<accession>A0A9P4H3G6</accession>
<organism evidence="2 3">
    <name type="scientific">Setomelanomma holmii</name>
    <dbReference type="NCBI Taxonomy" id="210430"/>
    <lineage>
        <taxon>Eukaryota</taxon>
        <taxon>Fungi</taxon>
        <taxon>Dikarya</taxon>
        <taxon>Ascomycota</taxon>
        <taxon>Pezizomycotina</taxon>
        <taxon>Dothideomycetes</taxon>
        <taxon>Pleosporomycetidae</taxon>
        <taxon>Pleosporales</taxon>
        <taxon>Pleosporineae</taxon>
        <taxon>Phaeosphaeriaceae</taxon>
        <taxon>Setomelanomma</taxon>
    </lineage>
</organism>
<dbReference type="Proteomes" id="UP000799777">
    <property type="component" value="Unassembled WGS sequence"/>
</dbReference>
<sequence length="588" mass="65729">MALEVSAAIIGILAAAGQVAKTLEPVVSAFVHAPQHAHTILTEVKQTRTVLSGLQALFDDLGTSPKRRKELIRVDALVVSLTDGVLLFSALEALVDQLGEIEPKESILIRTQWARHKKELDSILSRLLSFKISINLVLSILQCDSDLDAQRDRKQLLDVTAKLLASNVDLAKRIADLEHCYHSSNSAITRPSTRRASNVTYSTGTDDDDSAEPSPMPASISLAEARRRSHFEHDLEASRVYSKVRRKSADYSFRSSVAPSHAWSALSDISLADLSTISVIALPLHRDDVKNVFHCKDRDADSDEVVPDWPHAFDGVILVNQTVEIKYESLADEGLLFSSVPSISGPLKFPELDVRPSTKLTLMVKGAPTATIQDLFAKFAPFSKVLDTTSYCERAIPGYYCNIDGVSVHTDIVINPEFEILYDMVMLISAYELPASCSFVEQYRPQFRHWEALQFPPTMIVGYQNFMNDRRAHRDKILYKKALAKGCAFWSVADGHANSLEQALHELIRTRWTFENLQAERFQNHKRHAHMLAERKKRAKELLAAREAQSRARGINLQNPLSAMNLQSLDIVDEESALMSRPLGEHGW</sequence>
<gene>
    <name evidence="2" type="ORF">EK21DRAFT_92455</name>
</gene>
<comment type="caution">
    <text evidence="2">The sequence shown here is derived from an EMBL/GenBank/DDBJ whole genome shotgun (WGS) entry which is preliminary data.</text>
</comment>
<feature type="region of interest" description="Disordered" evidence="1">
    <location>
        <begin position="188"/>
        <end position="217"/>
    </location>
</feature>
<evidence type="ECO:0000313" key="3">
    <source>
        <dbReference type="Proteomes" id="UP000799777"/>
    </source>
</evidence>
<evidence type="ECO:0008006" key="4">
    <source>
        <dbReference type="Google" id="ProtNLM"/>
    </source>
</evidence>
<evidence type="ECO:0000313" key="2">
    <source>
        <dbReference type="EMBL" id="KAF2026317.1"/>
    </source>
</evidence>
<protein>
    <recommendedName>
        <fullName evidence="4">Fungal N-terminal domain-containing protein</fullName>
    </recommendedName>
</protein>
<reference evidence="2" key="1">
    <citation type="journal article" date="2020" name="Stud. Mycol.">
        <title>101 Dothideomycetes genomes: a test case for predicting lifestyles and emergence of pathogens.</title>
        <authorList>
            <person name="Haridas S."/>
            <person name="Albert R."/>
            <person name="Binder M."/>
            <person name="Bloem J."/>
            <person name="Labutti K."/>
            <person name="Salamov A."/>
            <person name="Andreopoulos B."/>
            <person name="Baker S."/>
            <person name="Barry K."/>
            <person name="Bills G."/>
            <person name="Bluhm B."/>
            <person name="Cannon C."/>
            <person name="Castanera R."/>
            <person name="Culley D."/>
            <person name="Daum C."/>
            <person name="Ezra D."/>
            <person name="Gonzalez J."/>
            <person name="Henrissat B."/>
            <person name="Kuo A."/>
            <person name="Liang C."/>
            <person name="Lipzen A."/>
            <person name="Lutzoni F."/>
            <person name="Magnuson J."/>
            <person name="Mondo S."/>
            <person name="Nolan M."/>
            <person name="Ohm R."/>
            <person name="Pangilinan J."/>
            <person name="Park H.-J."/>
            <person name="Ramirez L."/>
            <person name="Alfaro M."/>
            <person name="Sun H."/>
            <person name="Tritt A."/>
            <person name="Yoshinaga Y."/>
            <person name="Zwiers L.-H."/>
            <person name="Turgeon B."/>
            <person name="Goodwin S."/>
            <person name="Spatafora J."/>
            <person name="Crous P."/>
            <person name="Grigoriev I."/>
        </authorList>
    </citation>
    <scope>NUCLEOTIDE SEQUENCE</scope>
    <source>
        <strain evidence="2">CBS 110217</strain>
    </source>
</reference>
<keyword evidence="3" id="KW-1185">Reference proteome</keyword>
<evidence type="ECO:0000256" key="1">
    <source>
        <dbReference type="SAM" id="MobiDB-lite"/>
    </source>
</evidence>
<feature type="compositionally biased region" description="Polar residues" evidence="1">
    <location>
        <begin position="188"/>
        <end position="204"/>
    </location>
</feature>
<proteinExistence type="predicted"/>
<dbReference type="EMBL" id="ML978245">
    <property type="protein sequence ID" value="KAF2026317.1"/>
    <property type="molecule type" value="Genomic_DNA"/>
</dbReference>
<dbReference type="AlphaFoldDB" id="A0A9P4H3G6"/>
<name>A0A9P4H3G6_9PLEO</name>
<dbReference type="OrthoDB" id="19923at2759"/>